<organism evidence="2 3">
    <name type="scientific">Cymbomonas tetramitiformis</name>
    <dbReference type="NCBI Taxonomy" id="36881"/>
    <lineage>
        <taxon>Eukaryota</taxon>
        <taxon>Viridiplantae</taxon>
        <taxon>Chlorophyta</taxon>
        <taxon>Pyramimonadophyceae</taxon>
        <taxon>Pyramimonadales</taxon>
        <taxon>Pyramimonadaceae</taxon>
        <taxon>Cymbomonas</taxon>
    </lineage>
</organism>
<keyword evidence="1" id="KW-0472">Membrane</keyword>
<evidence type="ECO:0000313" key="2">
    <source>
        <dbReference type="EMBL" id="KAK3253242.1"/>
    </source>
</evidence>
<accession>A0AAE0CG69</accession>
<keyword evidence="1" id="KW-1133">Transmembrane helix</keyword>
<dbReference type="Proteomes" id="UP001190700">
    <property type="component" value="Unassembled WGS sequence"/>
</dbReference>
<sequence>MGLRAQYVGVTHGESSATTMGDALAAARGALSALWSTVAAAEAGGAIAPPKSSLNLDFSCGRSLTPCMLVRPLAVCDAELSVIDDADSDSNYGSDGDVDAFKPAVARCVRPAGAASLPRGLGFASLALPLIMFVACAAAAQGSVMLDPLTGSDASTQLAWVPAETLYTQTDCLLTWFTSGFLGLHNYLDSGLQSSISGSLNFFYESGSDFWSWLPLVSGLWFWLTLFDNSDFFNSCELCNIVDHFESG</sequence>
<gene>
    <name evidence="2" type="ORF">CYMTET_37501</name>
</gene>
<keyword evidence="1" id="KW-0812">Transmembrane</keyword>
<feature type="transmembrane region" description="Helical" evidence="1">
    <location>
        <begin position="210"/>
        <end position="227"/>
    </location>
</feature>
<proteinExistence type="predicted"/>
<protein>
    <submittedName>
        <fullName evidence="2">Uncharacterized protein</fullName>
    </submittedName>
</protein>
<name>A0AAE0CG69_9CHLO</name>
<dbReference type="EMBL" id="LGRX02024934">
    <property type="protein sequence ID" value="KAK3253242.1"/>
    <property type="molecule type" value="Genomic_DNA"/>
</dbReference>
<comment type="caution">
    <text evidence="2">The sequence shown here is derived from an EMBL/GenBank/DDBJ whole genome shotgun (WGS) entry which is preliminary data.</text>
</comment>
<reference evidence="2 3" key="1">
    <citation type="journal article" date="2015" name="Genome Biol. Evol.">
        <title>Comparative Genomics of a Bacterivorous Green Alga Reveals Evolutionary Causalities and Consequences of Phago-Mixotrophic Mode of Nutrition.</title>
        <authorList>
            <person name="Burns J.A."/>
            <person name="Paasch A."/>
            <person name="Narechania A."/>
            <person name="Kim E."/>
        </authorList>
    </citation>
    <scope>NUCLEOTIDE SEQUENCE [LARGE SCALE GENOMIC DNA]</scope>
    <source>
        <strain evidence="2 3">PLY_AMNH</strain>
    </source>
</reference>
<feature type="transmembrane region" description="Helical" evidence="1">
    <location>
        <begin position="120"/>
        <end position="140"/>
    </location>
</feature>
<evidence type="ECO:0000313" key="3">
    <source>
        <dbReference type="Proteomes" id="UP001190700"/>
    </source>
</evidence>
<keyword evidence="3" id="KW-1185">Reference proteome</keyword>
<evidence type="ECO:0000256" key="1">
    <source>
        <dbReference type="SAM" id="Phobius"/>
    </source>
</evidence>
<dbReference type="AlphaFoldDB" id="A0AAE0CG69"/>